<feature type="region of interest" description="Disordered" evidence="1">
    <location>
        <begin position="1"/>
        <end position="39"/>
    </location>
</feature>
<dbReference type="Proteomes" id="UP000822271">
    <property type="component" value="Unassembled WGS sequence"/>
</dbReference>
<gene>
    <name evidence="2" type="ORF">D7Y33_16480</name>
</gene>
<evidence type="ECO:0000313" key="2">
    <source>
        <dbReference type="EMBL" id="MBA0312582.1"/>
    </source>
</evidence>
<evidence type="ECO:0000313" key="3">
    <source>
        <dbReference type="Proteomes" id="UP000822271"/>
    </source>
</evidence>
<dbReference type="AlphaFoldDB" id="A0A2J0T5K2"/>
<feature type="compositionally biased region" description="Basic and acidic residues" evidence="1">
    <location>
        <begin position="1"/>
        <end position="27"/>
    </location>
</feature>
<dbReference type="Gene3D" id="1.20.120.160">
    <property type="entry name" value="HPT domain"/>
    <property type="match status" value="1"/>
</dbReference>
<dbReference type="GO" id="GO:0000160">
    <property type="term" value="P:phosphorelay signal transduction system"/>
    <property type="evidence" value="ECO:0007669"/>
    <property type="project" value="InterPro"/>
</dbReference>
<accession>A0A2J0T5K2</accession>
<dbReference type="EMBL" id="RAUE01000027">
    <property type="protein sequence ID" value="MBA0312582.1"/>
    <property type="molecule type" value="Genomic_DNA"/>
</dbReference>
<name>A0A2J0T5K2_STEMA</name>
<reference evidence="2" key="1">
    <citation type="submission" date="2018-09" db="EMBL/GenBank/DDBJ databases">
        <authorList>
            <person name="Groschel M."/>
            <person name="Kohl T."/>
            <person name="Conchillo-Sole O."/>
            <person name="Mamat U."/>
            <person name="Yero D."/>
            <person name="Niemann S."/>
            <person name="Daura X."/>
            <person name="Gibert I."/>
        </authorList>
    </citation>
    <scope>NUCLEOTIDE SEQUENCE</scope>
    <source>
        <strain evidence="2">OG156</strain>
    </source>
</reference>
<protein>
    <recommendedName>
        <fullName evidence="4">HPt domain-containing protein</fullName>
    </recommendedName>
</protein>
<comment type="caution">
    <text evidence="2">The sequence shown here is derived from an EMBL/GenBank/DDBJ whole genome shotgun (WGS) entry which is preliminary data.</text>
</comment>
<proteinExistence type="predicted"/>
<sequence length="148" mass="16145">MAASDRRQQVECDTGRRQMHTTERMDEPEIPAAGSVGPELGPHSMLRMIAAMSPRELPRFVSALDEAISRWTSEDVSAPCGDPDAELTRLHALKSITSALGSPMIAKACDDLGECVRSGATVEHIRRRSQRVAAAAQRLLQRSIVPRS</sequence>
<evidence type="ECO:0008006" key="4">
    <source>
        <dbReference type="Google" id="ProtNLM"/>
    </source>
</evidence>
<dbReference type="OrthoDB" id="9813160at2"/>
<reference evidence="2" key="2">
    <citation type="journal article" date="2020" name="Front. Microbiol.">
        <title>Genetic Variants of the DSF Quorum Sensing System in Stenotrophomonas maltophilia Influence Virulence and Resistance Phenotypes Among Genotypically Diverse Clinical Isolates.</title>
        <authorList>
            <person name="Yero D."/>
            <person name="Huedo P."/>
            <person name="Conchillo-Sole O."/>
            <person name="Martinez-Servat S."/>
            <person name="Mamat U."/>
            <person name="Coves X."/>
            <person name="Llanas F."/>
            <person name="Roca I."/>
            <person name="Vila J."/>
            <person name="Schaible U.E."/>
            <person name="Daura X."/>
            <person name="Gibert I."/>
        </authorList>
    </citation>
    <scope>NUCLEOTIDE SEQUENCE</scope>
    <source>
        <strain evidence="2">OG156</strain>
    </source>
</reference>
<dbReference type="InterPro" id="IPR036641">
    <property type="entry name" value="HPT_dom_sf"/>
</dbReference>
<organism evidence="2 3">
    <name type="scientific">Stenotrophomonas maltophilia</name>
    <name type="common">Pseudomonas maltophilia</name>
    <name type="synonym">Xanthomonas maltophilia</name>
    <dbReference type="NCBI Taxonomy" id="40324"/>
    <lineage>
        <taxon>Bacteria</taxon>
        <taxon>Pseudomonadati</taxon>
        <taxon>Pseudomonadota</taxon>
        <taxon>Gammaproteobacteria</taxon>
        <taxon>Lysobacterales</taxon>
        <taxon>Lysobacteraceae</taxon>
        <taxon>Stenotrophomonas</taxon>
        <taxon>Stenotrophomonas maltophilia group</taxon>
    </lineage>
</organism>
<evidence type="ECO:0000256" key="1">
    <source>
        <dbReference type="SAM" id="MobiDB-lite"/>
    </source>
</evidence>